<gene>
    <name evidence="8" type="ORF">DGAL_LOCUS2276</name>
</gene>
<evidence type="ECO:0000313" key="9">
    <source>
        <dbReference type="Proteomes" id="UP000789390"/>
    </source>
</evidence>
<dbReference type="AlphaFoldDB" id="A0A8J2WBK0"/>
<dbReference type="Proteomes" id="UP000789390">
    <property type="component" value="Unassembled WGS sequence"/>
</dbReference>
<feature type="domain" description="HARP" evidence="7">
    <location>
        <begin position="98"/>
        <end position="173"/>
    </location>
</feature>
<dbReference type="GO" id="GO:0016787">
    <property type="term" value="F:hydrolase activity"/>
    <property type="evidence" value="ECO:0007669"/>
    <property type="project" value="UniProtKB-KW"/>
</dbReference>
<dbReference type="GO" id="GO:0005524">
    <property type="term" value="F:ATP binding"/>
    <property type="evidence" value="ECO:0007669"/>
    <property type="project" value="InterPro"/>
</dbReference>
<dbReference type="Pfam" id="PF00271">
    <property type="entry name" value="Helicase_C"/>
    <property type="match status" value="1"/>
</dbReference>
<feature type="domain" description="Helicase ATP-binding" evidence="5">
    <location>
        <begin position="214"/>
        <end position="371"/>
    </location>
</feature>
<dbReference type="PROSITE" id="PS51467">
    <property type="entry name" value="HARP"/>
    <property type="match status" value="1"/>
</dbReference>
<sequence length="684" mass="76751">MPLTPDQIKLMEENRRKALEKRAAAQKAESNQVALNNNKSNFSVGNSALLRPSHTINPSIIGKTPAGASSFYSRPQYSGGKSSWNSPASSSKFTPNKSSANFSRPMATFQMISRRKFCVEAPFDNEMIEIFKKIPTKSYDGVLRRWTFPLSEHQNLLESLDPLLSRFQFQPLPKFVLDTFRNAPFDKSIAEVDISSIDPKLYQSLLPFQKQSIYFGIQLQGRILIADDMGLGKTLQALGLAHYYLADWPLLILTPSSMKFAWDEAVKVWLPSVPLHHIQVICSGKDYIDKDVSVTICSYDLLTKKLDELVAMNYKTIIFDESHLVKSGKSKRTTAAISVSSKAKRVILLSGTPALSRPEELYSQLQILERKPFTGNFHAFGMRYCGAKETNFGWNYGGATNMNELQLILEEKYMIRRLKSEVLSQLPAKQRQMIILDPSAVKCNTSSMDSLAKNMTNEFAKPMEKRGTLLSYYSETAKAKSKAVCDYITDLLENGKKFLCFAHHQCLLNDISRCIEEKSKADYIRIDGSVSSDERKKLCDNFQIKESVRVAVLSITAANTGLTLTSANLVVFAELFWNPGVLTQAEDRAHRIGQQDSVVVQYLVAKGTADDYLWPLVQSKLDILSKAGLSKDNFHEADTRHLSNAKPTPSIIDFLEELSEEDLLAVDEAEKSFGEPDSKRSKSN</sequence>
<dbReference type="Gene3D" id="3.40.50.300">
    <property type="entry name" value="P-loop containing nucleotide triphosphate hydrolases"/>
    <property type="match status" value="1"/>
</dbReference>
<dbReference type="InterPro" id="IPR027417">
    <property type="entry name" value="P-loop_NTPase"/>
</dbReference>
<reference evidence="8" key="1">
    <citation type="submission" date="2021-11" db="EMBL/GenBank/DDBJ databases">
        <authorList>
            <person name="Schell T."/>
        </authorList>
    </citation>
    <scope>NUCLEOTIDE SEQUENCE</scope>
    <source>
        <strain evidence="8">M5</strain>
    </source>
</reference>
<comment type="caution">
    <text evidence="8">The sequence shown here is derived from an EMBL/GenBank/DDBJ whole genome shotgun (WGS) entry which is preliminary data.</text>
</comment>
<evidence type="ECO:0000313" key="8">
    <source>
        <dbReference type="EMBL" id="CAH0100103.1"/>
    </source>
</evidence>
<evidence type="ECO:0000256" key="3">
    <source>
        <dbReference type="ARBA" id="ARBA00023242"/>
    </source>
</evidence>
<evidence type="ECO:0008006" key="10">
    <source>
        <dbReference type="Google" id="ProtNLM"/>
    </source>
</evidence>
<accession>A0A8J2WBK0</accession>
<proteinExistence type="inferred from homology"/>
<evidence type="ECO:0000256" key="2">
    <source>
        <dbReference type="ARBA" id="ARBA00022801"/>
    </source>
</evidence>
<dbReference type="Gene3D" id="3.40.50.10810">
    <property type="entry name" value="Tandem AAA-ATPase domain"/>
    <property type="match status" value="1"/>
</dbReference>
<dbReference type="PROSITE" id="PS51194">
    <property type="entry name" value="HELICASE_CTER"/>
    <property type="match status" value="1"/>
</dbReference>
<dbReference type="GO" id="GO:0006281">
    <property type="term" value="P:DNA repair"/>
    <property type="evidence" value="ECO:0007669"/>
    <property type="project" value="TreeGrafter"/>
</dbReference>
<dbReference type="InterPro" id="IPR038718">
    <property type="entry name" value="SNF2-like_sf"/>
</dbReference>
<keyword evidence="2" id="KW-0378">Hydrolase</keyword>
<comment type="similarity">
    <text evidence="4">Belongs to the SNF2/RAD54 helicase family. SMARCAL1 subfamily.</text>
</comment>
<dbReference type="InterPro" id="IPR014001">
    <property type="entry name" value="Helicase_ATP-bd"/>
</dbReference>
<organism evidence="8 9">
    <name type="scientific">Daphnia galeata</name>
    <dbReference type="NCBI Taxonomy" id="27404"/>
    <lineage>
        <taxon>Eukaryota</taxon>
        <taxon>Metazoa</taxon>
        <taxon>Ecdysozoa</taxon>
        <taxon>Arthropoda</taxon>
        <taxon>Crustacea</taxon>
        <taxon>Branchiopoda</taxon>
        <taxon>Diplostraca</taxon>
        <taxon>Cladocera</taxon>
        <taxon>Anomopoda</taxon>
        <taxon>Daphniidae</taxon>
        <taxon>Daphnia</taxon>
    </lineage>
</organism>
<dbReference type="PROSITE" id="PS51192">
    <property type="entry name" value="HELICASE_ATP_BIND_1"/>
    <property type="match status" value="1"/>
</dbReference>
<dbReference type="SUPFAM" id="SSF52540">
    <property type="entry name" value="P-loop containing nucleoside triphosphate hydrolases"/>
    <property type="match status" value="2"/>
</dbReference>
<name>A0A8J2WBK0_9CRUS</name>
<dbReference type="SMART" id="SM00487">
    <property type="entry name" value="DEXDc"/>
    <property type="match status" value="1"/>
</dbReference>
<feature type="domain" description="Helicase C-terminal" evidence="6">
    <location>
        <begin position="483"/>
        <end position="640"/>
    </location>
</feature>
<keyword evidence="9" id="KW-1185">Reference proteome</keyword>
<evidence type="ECO:0000259" key="5">
    <source>
        <dbReference type="PROSITE" id="PS51192"/>
    </source>
</evidence>
<dbReference type="Pfam" id="PF00176">
    <property type="entry name" value="SNF2-rel_dom"/>
    <property type="match status" value="1"/>
</dbReference>
<comment type="subcellular location">
    <subcellularLocation>
        <location evidence="1">Nucleus</location>
    </subcellularLocation>
</comment>
<dbReference type="OrthoDB" id="2801544at2759"/>
<keyword evidence="3" id="KW-0539">Nucleus</keyword>
<dbReference type="Pfam" id="PF07443">
    <property type="entry name" value="HARP"/>
    <property type="match status" value="1"/>
</dbReference>
<dbReference type="InterPro" id="IPR000330">
    <property type="entry name" value="SNF2_N"/>
</dbReference>
<dbReference type="PANTHER" id="PTHR45766:SF6">
    <property type="entry name" value="SWI_SNF-RELATED MATRIX-ASSOCIATED ACTIN-DEPENDENT REGULATOR OF CHROMATIN SUBFAMILY A-LIKE PROTEIN 1"/>
    <property type="match status" value="1"/>
</dbReference>
<evidence type="ECO:0000259" key="7">
    <source>
        <dbReference type="PROSITE" id="PS51467"/>
    </source>
</evidence>
<dbReference type="PANTHER" id="PTHR45766">
    <property type="entry name" value="DNA ANNEALING HELICASE AND ENDONUCLEASE ZRANB3 FAMILY MEMBER"/>
    <property type="match status" value="1"/>
</dbReference>
<dbReference type="InterPro" id="IPR049730">
    <property type="entry name" value="SNF2/RAD54-like_C"/>
</dbReference>
<dbReference type="EMBL" id="CAKKLH010000031">
    <property type="protein sequence ID" value="CAH0100103.1"/>
    <property type="molecule type" value="Genomic_DNA"/>
</dbReference>
<dbReference type="SMART" id="SM00490">
    <property type="entry name" value="HELICc"/>
    <property type="match status" value="1"/>
</dbReference>
<dbReference type="GO" id="GO:0043596">
    <property type="term" value="C:nuclear replication fork"/>
    <property type="evidence" value="ECO:0007669"/>
    <property type="project" value="TreeGrafter"/>
</dbReference>
<dbReference type="InterPro" id="IPR010003">
    <property type="entry name" value="HARP_dom"/>
</dbReference>
<evidence type="ECO:0000256" key="4">
    <source>
        <dbReference type="PROSITE-ProRule" id="PRU00800"/>
    </source>
</evidence>
<evidence type="ECO:0000259" key="6">
    <source>
        <dbReference type="PROSITE" id="PS51194"/>
    </source>
</evidence>
<evidence type="ECO:0000256" key="1">
    <source>
        <dbReference type="ARBA" id="ARBA00004123"/>
    </source>
</evidence>
<protein>
    <recommendedName>
        <fullName evidence="10">SWI/SNF-related matrix-associated actin-dependent regulator of chromatin subfamily A-like protein 1</fullName>
    </recommendedName>
</protein>
<dbReference type="CDD" id="cd18793">
    <property type="entry name" value="SF2_C_SNF"/>
    <property type="match status" value="1"/>
</dbReference>
<dbReference type="FunFam" id="3.40.50.300:FF:003021">
    <property type="entry name" value="Uncharacterized protein (Fragment)"/>
    <property type="match status" value="1"/>
</dbReference>
<dbReference type="InterPro" id="IPR001650">
    <property type="entry name" value="Helicase_C-like"/>
</dbReference>
<dbReference type="GO" id="GO:0031297">
    <property type="term" value="P:replication fork processing"/>
    <property type="evidence" value="ECO:0007669"/>
    <property type="project" value="TreeGrafter"/>
</dbReference>
<dbReference type="CDD" id="cd18010">
    <property type="entry name" value="DEXHc_HARP_SMARCAL1"/>
    <property type="match status" value="1"/>
</dbReference>